<dbReference type="EMBL" id="CP017581">
    <property type="protein sequence ID" value="ARF48412.1"/>
    <property type="molecule type" value="Genomic_DNA"/>
</dbReference>
<evidence type="ECO:0000313" key="2">
    <source>
        <dbReference type="Proteomes" id="UP000192380"/>
    </source>
</evidence>
<protein>
    <submittedName>
        <fullName evidence="1">Uncharacterized protein</fullName>
    </submittedName>
</protein>
<sequence>MLSETTVFIVPQHKIHLFNKAYNYVKILWCYMDKNFSVNAFVIDSGERYCLVVDRSSNLPEYYTNLFLTTQMRNRGDAFATMVAAAGNLVLLLHFLKCRNICLEQRFLNLEFLKANELDDLRDFSQRRQEKRLLMVLPDPCHAQENILKSTETVNNGTQYSRLTTFATYLRWFAMHILNTTNQDRLC</sequence>
<organism evidence="1 2">
    <name type="scientific">Pantoea stewartii subsp. stewartii DC283</name>
    <dbReference type="NCBI Taxonomy" id="660596"/>
    <lineage>
        <taxon>Bacteria</taxon>
        <taxon>Pseudomonadati</taxon>
        <taxon>Pseudomonadota</taxon>
        <taxon>Gammaproteobacteria</taxon>
        <taxon>Enterobacterales</taxon>
        <taxon>Erwiniaceae</taxon>
        <taxon>Pantoea</taxon>
    </lineage>
</organism>
<keyword evidence="2" id="KW-1185">Reference proteome</keyword>
<proteinExistence type="predicted"/>
<accession>A0ABN4YU82</accession>
<gene>
    <name evidence="1" type="ORF">DSJ_02885</name>
</gene>
<dbReference type="Proteomes" id="UP000192380">
    <property type="component" value="Chromosome"/>
</dbReference>
<reference evidence="1 2" key="1">
    <citation type="submission" date="2016-10" db="EMBL/GenBank/DDBJ databases">
        <title>Complete Genome Assembly of Pantoea stewartii subsp. stewartii DC283, a Corn Pathogen.</title>
        <authorList>
            <person name="Duong D.A."/>
            <person name="Stevens A.M."/>
            <person name="Jensen R.V."/>
        </authorList>
    </citation>
    <scope>NUCLEOTIDE SEQUENCE [LARGE SCALE GENOMIC DNA]</scope>
    <source>
        <strain evidence="1 2">DC283</strain>
    </source>
</reference>
<dbReference type="RefSeq" id="WP_052310154.1">
    <property type="nucleotide sequence ID" value="NZ_AHIE01000037.1"/>
</dbReference>
<evidence type="ECO:0000313" key="1">
    <source>
        <dbReference type="EMBL" id="ARF48412.1"/>
    </source>
</evidence>
<name>A0ABN4YU82_PANSE</name>